<keyword evidence="2" id="KW-1185">Reference proteome</keyword>
<evidence type="ECO:0000313" key="2">
    <source>
        <dbReference type="Proteomes" id="UP000824166"/>
    </source>
</evidence>
<accession>A0ABS6I383</accession>
<reference evidence="1 2" key="1">
    <citation type="submission" date="2021-06" db="EMBL/GenBank/DDBJ databases">
        <authorList>
            <person name="Jeong J.W."/>
        </authorList>
    </citation>
    <scope>NUCLEOTIDE SEQUENCE [LARGE SCALE GENOMIC DNA]</scope>
    <source>
        <strain evidence="1 2">MMS21-TAE1-1</strain>
    </source>
</reference>
<dbReference type="EMBL" id="JAHOPC010000001">
    <property type="protein sequence ID" value="MBU8864862.1"/>
    <property type="molecule type" value="Genomic_DNA"/>
</dbReference>
<evidence type="ECO:0000313" key="1">
    <source>
        <dbReference type="EMBL" id="MBU8864862.1"/>
    </source>
</evidence>
<dbReference type="Pfam" id="PF13376">
    <property type="entry name" value="OmdA"/>
    <property type="match status" value="1"/>
</dbReference>
<dbReference type="RefSeq" id="WP_216921633.1">
    <property type="nucleotide sequence ID" value="NZ_JAHOPC010000001.1"/>
</dbReference>
<dbReference type="Proteomes" id="UP000824166">
    <property type="component" value="Unassembled WGS sequence"/>
</dbReference>
<gene>
    <name evidence="1" type="ORF">KSW38_00945</name>
</gene>
<name>A0ABS6I383_9MICC</name>
<sequence>MPIELEELIVKDATEWRAWLEEHAVDSPGVWLVLHKKRGNVTELDYDAALDEALCFGWIDGQSKSRDAESYFQRMTPRGRRSIWSARNVGHIARLDKEGKMTAAGWAAVDAAKADGRWEAAYAGPADSVVPDDLAAAIAAVPEAQAMFDVLTSQNRFALIHRTNLVKRADTRERKIADFVEMLARYEAPYPQKKRPASGPK</sequence>
<organism evidence="1 2">
    <name type="scientific">Paenarthrobacter aromaticivorans</name>
    <dbReference type="NCBI Taxonomy" id="2849150"/>
    <lineage>
        <taxon>Bacteria</taxon>
        <taxon>Bacillati</taxon>
        <taxon>Actinomycetota</taxon>
        <taxon>Actinomycetes</taxon>
        <taxon>Micrococcales</taxon>
        <taxon>Micrococcaceae</taxon>
        <taxon>Paenarthrobacter</taxon>
    </lineage>
</organism>
<protein>
    <submittedName>
        <fullName evidence="1">YdeI/OmpD-associated family protein</fullName>
    </submittedName>
</protein>
<comment type="caution">
    <text evidence="1">The sequence shown here is derived from an EMBL/GenBank/DDBJ whole genome shotgun (WGS) entry which is preliminary data.</text>
</comment>
<proteinExistence type="predicted"/>